<evidence type="ECO:0000256" key="1">
    <source>
        <dbReference type="ARBA" id="ARBA00006975"/>
    </source>
</evidence>
<organism evidence="7 8">
    <name type="scientific">Tribolium castaneum</name>
    <name type="common">Red flour beetle</name>
    <dbReference type="NCBI Taxonomy" id="7070"/>
    <lineage>
        <taxon>Eukaryota</taxon>
        <taxon>Metazoa</taxon>
        <taxon>Ecdysozoa</taxon>
        <taxon>Arthropoda</taxon>
        <taxon>Hexapoda</taxon>
        <taxon>Insecta</taxon>
        <taxon>Pterygota</taxon>
        <taxon>Neoptera</taxon>
        <taxon>Endopterygota</taxon>
        <taxon>Coleoptera</taxon>
        <taxon>Polyphaga</taxon>
        <taxon>Cucujiformia</taxon>
        <taxon>Tenebrionidae</taxon>
        <taxon>Tenebrionidae incertae sedis</taxon>
        <taxon>Tribolium</taxon>
    </lineage>
</organism>
<evidence type="ECO:0000313" key="8">
    <source>
        <dbReference type="Proteomes" id="UP000007266"/>
    </source>
</evidence>
<gene>
    <name evidence="7" type="primary">AUGUSTUS-3.0.2_10501</name>
    <name evidence="7" type="ORF">TcasGA2_TC010501</name>
</gene>
<dbReference type="GO" id="GO:0051087">
    <property type="term" value="F:protein-folding chaperone binding"/>
    <property type="evidence" value="ECO:0000318"/>
    <property type="project" value="GO_Central"/>
</dbReference>
<dbReference type="EMBL" id="KQ971324">
    <property type="protein sequence ID" value="EFA01178.1"/>
    <property type="molecule type" value="Genomic_DNA"/>
</dbReference>
<proteinExistence type="inferred from homology"/>
<evidence type="ECO:0000256" key="4">
    <source>
        <dbReference type="ARBA" id="ARBA00029976"/>
    </source>
</evidence>
<dbReference type="GO" id="GO:0005759">
    <property type="term" value="C:mitochondrial matrix"/>
    <property type="evidence" value="ECO:0000318"/>
    <property type="project" value="GO_Central"/>
</dbReference>
<dbReference type="GO" id="GO:0005739">
    <property type="term" value="C:mitochondrion"/>
    <property type="evidence" value="ECO:0000318"/>
    <property type="project" value="GO_Central"/>
</dbReference>
<dbReference type="InterPro" id="IPR037124">
    <property type="entry name" value="Chaperonin_GroES_sf"/>
</dbReference>
<dbReference type="GO" id="GO:0044183">
    <property type="term" value="F:protein folding chaperone"/>
    <property type="evidence" value="ECO:0007669"/>
    <property type="project" value="InterPro"/>
</dbReference>
<dbReference type="HOGENOM" id="CLU_132825_0_2_1"/>
<evidence type="ECO:0000313" key="7">
    <source>
        <dbReference type="EMBL" id="EFA01178.1"/>
    </source>
</evidence>
<dbReference type="GO" id="GO:0005524">
    <property type="term" value="F:ATP binding"/>
    <property type="evidence" value="ECO:0007669"/>
    <property type="project" value="InterPro"/>
</dbReference>
<dbReference type="GO" id="GO:0046872">
    <property type="term" value="F:metal ion binding"/>
    <property type="evidence" value="ECO:0000318"/>
    <property type="project" value="GO_Central"/>
</dbReference>
<name>D6WE22_TRICA</name>
<dbReference type="PhylomeDB" id="D6WE22"/>
<dbReference type="PRINTS" id="PR00297">
    <property type="entry name" value="CHAPERONIN10"/>
</dbReference>
<evidence type="ECO:0000256" key="2">
    <source>
        <dbReference type="ARBA" id="ARBA00018842"/>
    </source>
</evidence>
<dbReference type="GO" id="GO:0051082">
    <property type="term" value="F:unfolded protein binding"/>
    <property type="evidence" value="ECO:0000318"/>
    <property type="project" value="GO_Central"/>
</dbReference>
<accession>D6WE22</accession>
<keyword evidence="3 6" id="KW-0143">Chaperone</keyword>
<dbReference type="PROSITE" id="PS00681">
    <property type="entry name" value="CHAPERONINS_CPN10"/>
    <property type="match status" value="1"/>
</dbReference>
<dbReference type="InterPro" id="IPR018369">
    <property type="entry name" value="Chaprnonin_Cpn10_CS"/>
</dbReference>
<dbReference type="eggNOG" id="KOG1641">
    <property type="taxonomic scope" value="Eukaryota"/>
</dbReference>
<evidence type="ECO:0000256" key="3">
    <source>
        <dbReference type="ARBA" id="ARBA00023186"/>
    </source>
</evidence>
<dbReference type="InterPro" id="IPR020818">
    <property type="entry name" value="Chaperonin_GroES"/>
</dbReference>
<dbReference type="SMART" id="SM00883">
    <property type="entry name" value="Cpn10"/>
    <property type="match status" value="1"/>
</dbReference>
<dbReference type="CDD" id="cd00320">
    <property type="entry name" value="cpn10"/>
    <property type="match status" value="1"/>
</dbReference>
<protein>
    <recommendedName>
        <fullName evidence="2">10 kDa heat shock protein, mitochondrial</fullName>
    </recommendedName>
    <alternativeName>
        <fullName evidence="4">10 kDa chaperonin</fullName>
    </alternativeName>
    <alternativeName>
        <fullName evidence="5">Chaperonin 10</fullName>
    </alternativeName>
</protein>
<keyword evidence="8" id="KW-1185">Reference proteome</keyword>
<dbReference type="SUPFAM" id="SSF50129">
    <property type="entry name" value="GroES-like"/>
    <property type="match status" value="1"/>
</dbReference>
<comment type="similarity">
    <text evidence="1 6">Belongs to the GroES chaperonin family.</text>
</comment>
<dbReference type="OMA" id="KVFYRQW"/>
<keyword evidence="7" id="KW-0346">Stress response</keyword>
<dbReference type="Proteomes" id="UP000007266">
    <property type="component" value="Linkage group 3"/>
</dbReference>
<dbReference type="InParanoid" id="D6WE22"/>
<dbReference type="PANTHER" id="PTHR10772">
    <property type="entry name" value="10 KDA HEAT SHOCK PROTEIN"/>
    <property type="match status" value="1"/>
</dbReference>
<dbReference type="STRING" id="7070.D6WE22"/>
<sequence>MSKHVVPLLNRVLIKKFDPAAKTKGGVVIPEGWRKKISKGKVVAVGPGTVNNQGKTVPCCLKAGDVVLLPDYGGTKVQYDEKQEYYLYRENDILAKINE</sequence>
<reference evidence="7 8" key="2">
    <citation type="journal article" date="2010" name="Nucleic Acids Res.">
        <title>BeetleBase in 2010: revisions to provide comprehensive genomic information for Tribolium castaneum.</title>
        <authorList>
            <person name="Kim H.S."/>
            <person name="Murphy T."/>
            <person name="Xia J."/>
            <person name="Caragea D."/>
            <person name="Park Y."/>
            <person name="Beeman R.W."/>
            <person name="Lorenzen M.D."/>
            <person name="Butcher S."/>
            <person name="Manak J.R."/>
            <person name="Brown S.J."/>
        </authorList>
    </citation>
    <scope>GENOME REANNOTATION</scope>
    <source>
        <strain evidence="7 8">Georgia GA2</strain>
    </source>
</reference>
<dbReference type="PANTHER" id="PTHR10772:SF0">
    <property type="entry name" value="10 KDA HEAT SHOCK PROTEIN, MITOCHONDRIAL"/>
    <property type="match status" value="1"/>
</dbReference>
<dbReference type="AlphaFoldDB" id="D6WE22"/>
<reference evidence="7 8" key="1">
    <citation type="journal article" date="2008" name="Nature">
        <title>The genome of the model beetle and pest Tribolium castaneum.</title>
        <authorList>
            <consortium name="Tribolium Genome Sequencing Consortium"/>
            <person name="Richards S."/>
            <person name="Gibbs R.A."/>
            <person name="Weinstock G.M."/>
            <person name="Brown S.J."/>
            <person name="Denell R."/>
            <person name="Beeman R.W."/>
            <person name="Gibbs R."/>
            <person name="Beeman R.W."/>
            <person name="Brown S.J."/>
            <person name="Bucher G."/>
            <person name="Friedrich M."/>
            <person name="Grimmelikhuijzen C.J."/>
            <person name="Klingler M."/>
            <person name="Lorenzen M."/>
            <person name="Richards S."/>
            <person name="Roth S."/>
            <person name="Schroder R."/>
            <person name="Tautz D."/>
            <person name="Zdobnov E.M."/>
            <person name="Muzny D."/>
            <person name="Gibbs R.A."/>
            <person name="Weinstock G.M."/>
            <person name="Attaway T."/>
            <person name="Bell S."/>
            <person name="Buhay C.J."/>
            <person name="Chandrabose M.N."/>
            <person name="Chavez D."/>
            <person name="Clerk-Blankenburg K.P."/>
            <person name="Cree A."/>
            <person name="Dao M."/>
            <person name="Davis C."/>
            <person name="Chacko J."/>
            <person name="Dinh H."/>
            <person name="Dugan-Rocha S."/>
            <person name="Fowler G."/>
            <person name="Garner T.T."/>
            <person name="Garnes J."/>
            <person name="Gnirke A."/>
            <person name="Hawes A."/>
            <person name="Hernandez J."/>
            <person name="Hines S."/>
            <person name="Holder M."/>
            <person name="Hume J."/>
            <person name="Jhangiani S.N."/>
            <person name="Joshi V."/>
            <person name="Khan Z.M."/>
            <person name="Jackson L."/>
            <person name="Kovar C."/>
            <person name="Kowis A."/>
            <person name="Lee S."/>
            <person name="Lewis L.R."/>
            <person name="Margolis J."/>
            <person name="Morgan M."/>
            <person name="Nazareth L.V."/>
            <person name="Nguyen N."/>
            <person name="Okwuonu G."/>
            <person name="Parker D."/>
            <person name="Richards S."/>
            <person name="Ruiz S.J."/>
            <person name="Santibanez J."/>
            <person name="Savard J."/>
            <person name="Scherer S.E."/>
            <person name="Schneider B."/>
            <person name="Sodergren E."/>
            <person name="Tautz D."/>
            <person name="Vattahil S."/>
            <person name="Villasana D."/>
            <person name="White C.S."/>
            <person name="Wright R."/>
            <person name="Park Y."/>
            <person name="Beeman R.W."/>
            <person name="Lord J."/>
            <person name="Oppert B."/>
            <person name="Lorenzen M."/>
            <person name="Brown S."/>
            <person name="Wang L."/>
            <person name="Savard J."/>
            <person name="Tautz D."/>
            <person name="Richards S."/>
            <person name="Weinstock G."/>
            <person name="Gibbs R.A."/>
            <person name="Liu Y."/>
            <person name="Worley K."/>
            <person name="Weinstock G."/>
            <person name="Elsik C.G."/>
            <person name="Reese J.T."/>
            <person name="Elhaik E."/>
            <person name="Landan G."/>
            <person name="Graur D."/>
            <person name="Arensburger P."/>
            <person name="Atkinson P."/>
            <person name="Beeman R.W."/>
            <person name="Beidler J."/>
            <person name="Brown S.J."/>
            <person name="Demuth J.P."/>
            <person name="Drury D.W."/>
            <person name="Du Y.Z."/>
            <person name="Fujiwara H."/>
            <person name="Lorenzen M."/>
            <person name="Maselli V."/>
            <person name="Osanai M."/>
            <person name="Park Y."/>
            <person name="Robertson H.M."/>
            <person name="Tu Z."/>
            <person name="Wang J.J."/>
            <person name="Wang S."/>
            <person name="Richards S."/>
            <person name="Song H."/>
            <person name="Zhang L."/>
            <person name="Sodergren E."/>
            <person name="Werner D."/>
            <person name="Stanke M."/>
            <person name="Morgenstern B."/>
            <person name="Solovyev V."/>
            <person name="Kosarev P."/>
            <person name="Brown G."/>
            <person name="Chen H.C."/>
            <person name="Ermolaeva O."/>
            <person name="Hlavina W."/>
            <person name="Kapustin Y."/>
            <person name="Kiryutin B."/>
            <person name="Kitts P."/>
            <person name="Maglott D."/>
            <person name="Pruitt K."/>
            <person name="Sapojnikov V."/>
            <person name="Souvorov A."/>
            <person name="Mackey A.J."/>
            <person name="Waterhouse R.M."/>
            <person name="Wyder S."/>
            <person name="Zdobnov E.M."/>
            <person name="Zdobnov E.M."/>
            <person name="Wyder S."/>
            <person name="Kriventseva E.V."/>
            <person name="Kadowaki T."/>
            <person name="Bork P."/>
            <person name="Aranda M."/>
            <person name="Bao R."/>
            <person name="Beermann A."/>
            <person name="Berns N."/>
            <person name="Bolognesi R."/>
            <person name="Bonneton F."/>
            <person name="Bopp D."/>
            <person name="Brown S.J."/>
            <person name="Bucher G."/>
            <person name="Butts T."/>
            <person name="Chaumot A."/>
            <person name="Denell R.E."/>
            <person name="Ferrier D.E."/>
            <person name="Friedrich M."/>
            <person name="Gordon C.M."/>
            <person name="Jindra M."/>
            <person name="Klingler M."/>
            <person name="Lan Q."/>
            <person name="Lattorff H.M."/>
            <person name="Laudet V."/>
            <person name="von Levetsow C."/>
            <person name="Liu Z."/>
            <person name="Lutz R."/>
            <person name="Lynch J.A."/>
            <person name="da Fonseca R.N."/>
            <person name="Posnien N."/>
            <person name="Reuter R."/>
            <person name="Roth S."/>
            <person name="Savard J."/>
            <person name="Schinko J.B."/>
            <person name="Schmitt C."/>
            <person name="Schoppmeier M."/>
            <person name="Schroder R."/>
            <person name="Shippy T.D."/>
            <person name="Simonnet F."/>
            <person name="Marques-Souza H."/>
            <person name="Tautz D."/>
            <person name="Tomoyasu Y."/>
            <person name="Trauner J."/>
            <person name="Van der Zee M."/>
            <person name="Vervoort M."/>
            <person name="Wittkopp N."/>
            <person name="Wimmer E.A."/>
            <person name="Yang X."/>
            <person name="Jones A.K."/>
            <person name="Sattelle D.B."/>
            <person name="Ebert P.R."/>
            <person name="Nelson D."/>
            <person name="Scott J.G."/>
            <person name="Beeman R.W."/>
            <person name="Muthukrishnan S."/>
            <person name="Kramer K.J."/>
            <person name="Arakane Y."/>
            <person name="Beeman R.W."/>
            <person name="Zhu Q."/>
            <person name="Hogenkamp D."/>
            <person name="Dixit R."/>
            <person name="Oppert B."/>
            <person name="Jiang H."/>
            <person name="Zou Z."/>
            <person name="Marshall J."/>
            <person name="Elpidina E."/>
            <person name="Vinokurov K."/>
            <person name="Oppert C."/>
            <person name="Zou Z."/>
            <person name="Evans J."/>
            <person name="Lu Z."/>
            <person name="Zhao P."/>
            <person name="Sumathipala N."/>
            <person name="Altincicek B."/>
            <person name="Vilcinskas A."/>
            <person name="Williams M."/>
            <person name="Hultmark D."/>
            <person name="Hetru C."/>
            <person name="Jiang H."/>
            <person name="Grimmelikhuijzen C.J."/>
            <person name="Hauser F."/>
            <person name="Cazzamali G."/>
            <person name="Williamson M."/>
            <person name="Park Y."/>
            <person name="Li B."/>
            <person name="Tanaka Y."/>
            <person name="Predel R."/>
            <person name="Neupert S."/>
            <person name="Schachtner J."/>
            <person name="Verleyen P."/>
            <person name="Raible F."/>
            <person name="Bork P."/>
            <person name="Friedrich M."/>
            <person name="Walden K.K."/>
            <person name="Robertson H.M."/>
            <person name="Angeli S."/>
            <person name="Foret S."/>
            <person name="Bucher G."/>
            <person name="Schuetz S."/>
            <person name="Maleszka R."/>
            <person name="Wimmer E.A."/>
            <person name="Beeman R.W."/>
            <person name="Lorenzen M."/>
            <person name="Tomoyasu Y."/>
            <person name="Miller S.C."/>
            <person name="Grossmann D."/>
            <person name="Bucher G."/>
        </authorList>
    </citation>
    <scope>NUCLEOTIDE SEQUENCE [LARGE SCALE GENOMIC DNA]</scope>
    <source>
        <strain evidence="7 8">Georgia GA2</strain>
    </source>
</reference>
<dbReference type="FunFam" id="2.30.33.40:FF:000002">
    <property type="entry name" value="10 kDa chaperonin, mitochondrial"/>
    <property type="match status" value="1"/>
</dbReference>
<dbReference type="Gene3D" id="2.30.33.40">
    <property type="entry name" value="GroES chaperonin"/>
    <property type="match status" value="1"/>
</dbReference>
<dbReference type="HAMAP" id="MF_00580">
    <property type="entry name" value="CH10"/>
    <property type="match status" value="1"/>
</dbReference>
<evidence type="ECO:0000256" key="6">
    <source>
        <dbReference type="RuleBase" id="RU003479"/>
    </source>
</evidence>
<evidence type="ECO:0000256" key="5">
    <source>
        <dbReference type="ARBA" id="ARBA00031971"/>
    </source>
</evidence>
<dbReference type="InterPro" id="IPR011032">
    <property type="entry name" value="GroES-like_sf"/>
</dbReference>
<dbReference type="Pfam" id="PF00166">
    <property type="entry name" value="Cpn10"/>
    <property type="match status" value="1"/>
</dbReference>